<feature type="coiled-coil region" evidence="1">
    <location>
        <begin position="848"/>
        <end position="878"/>
    </location>
</feature>
<feature type="region of interest" description="Disordered" evidence="2">
    <location>
        <begin position="185"/>
        <end position="235"/>
    </location>
</feature>
<feature type="transmembrane region" description="Helical" evidence="3">
    <location>
        <begin position="777"/>
        <end position="801"/>
    </location>
</feature>
<feature type="compositionally biased region" description="Basic and acidic residues" evidence="2">
    <location>
        <begin position="516"/>
        <end position="532"/>
    </location>
</feature>
<keyword evidence="3 4" id="KW-0812">Transmembrane</keyword>
<sequence>LEPTADDGELLAAIENVARVSNLGTYARSCTSGADYSKGTREGPPAMGSGYSGLEKSTTSAESRRRALPRLHLPVRRREFQTGRRVEEDGSADYGVRSGVEVPESGRTSFPVGQRGGVSVSERDLEFGHLPKYSSSLSRYLSSYHSERESGLFGPASSVGRDPPGESATSGAECGLEVAQFNSNGPELCGAGRSGSASDVIPPDEEPGGPGSGHSDRPPESEIQSDLQDKPGGESCWGARLDKLIPVSKLLVHENHEIRLNEVSNRERYSRIFRDGEDFSSIFEKCWNDAGEELRGRDGANSLQQTSTESQDKSQGRDRPAPLDHVPFQSDLIVVGSKRKIGTTVPVDAVGGDRVAPFRTGSNVIDPLGLLKYVQDQSRGGGGGLWRDGEPLKDKAYGGEQGSGYMGRGADRLVEDMSTRASTLNNLQGIRYSGDGSVAADSAQSSLVSAGLGLGLGLGLVNPGVYSGETHRSALHSYLGETDRTAEYGGGEGGGGGEDKIVEITELDQDLSVGGRESHEGQRESEGPDNRSAFEDFLVIERRSETRRGGRPTVRLYKDPEQSVERLRESLREADKTRLADFPGGLLSGENIHRSIYEEFNEVRSRQPEPKPIENVIDESKYDYGFHIDVDDAGRDTGVEMSRQEVLSQSEDSDSETSRVIEILDSGVESAEVVEGDVSEGGEEEASSMDESDSLEDREYSSSTQTRYLNSLGLTRDFRQIFRGFSLQRVLSVSMGPHFASLERKEGDQTGQSGPKNWRETAQGYESLRLLAERRNLVLTCVIPANMILISVANIIIPIVYSIRSALFPILTVNAAINFLIFYLINGTLIYTFTRKMSNFGKSVQNDHLLLLQRINQIKRERRRLESESGDENEAESEDILEHIYSQILYDYVQTMEDWSIEKMEKHRRSVWAFFLVGILQISSSLFLDIFAIDHFKFDQVFVNLFNLANLLVSVALNLAYLRRRDGRLCLKDAFNKNLLLKLDGMLQEDQLKFLTYSSSLVEQILLRNLANSQESESLSMHRRNAVSNISLLEMDQQKMQKLQSSKINNINILCRIHLDVHKILKPGAPLGNCINELWPFLYVHYNKPQRRLVISSRNSALHKREDEAKGKARSCLMEIPAKFISIESIQSSTFPWIFVHQYMERDHSVPRTWANGPKAPSRPPTAADTADIATHDEADPQSRARQYIQTVGSLLLPPESENLTLSSLLQSTETTDKQNKDLEHKLSQLLHNYNFLSFYSSENSGTDASPEENGARGLRVRKELEDDPIYVINCTVPADYFLSLGVELEYRDSISRDEVVRLQLACFSFEDLLTIYTLIS</sequence>
<feature type="region of interest" description="Disordered" evidence="2">
    <location>
        <begin position="95"/>
        <end position="118"/>
    </location>
</feature>
<feature type="region of interest" description="Disordered" evidence="2">
    <location>
        <begin position="382"/>
        <end position="404"/>
    </location>
</feature>
<keyword evidence="5" id="KW-1185">Reference proteome</keyword>
<reference evidence="4" key="1">
    <citation type="submission" date="2022-10" db="EMBL/GenBank/DDBJ databases">
        <title>Adaptive evolution leads to modifications in subtelomeric GC content in a zoonotic Cryptosporidium species.</title>
        <authorList>
            <person name="Li J."/>
            <person name="Feng Y."/>
            <person name="Xiao L."/>
        </authorList>
    </citation>
    <scope>NUCLEOTIDE SEQUENCE</scope>
    <source>
        <strain evidence="4">25894</strain>
    </source>
</reference>
<feature type="region of interest" description="Disordered" evidence="2">
    <location>
        <begin position="28"/>
        <end position="65"/>
    </location>
</feature>
<organism evidence="4 5">
    <name type="scientific">Cryptosporidium canis</name>
    <dbReference type="NCBI Taxonomy" id="195482"/>
    <lineage>
        <taxon>Eukaryota</taxon>
        <taxon>Sar</taxon>
        <taxon>Alveolata</taxon>
        <taxon>Apicomplexa</taxon>
        <taxon>Conoidasida</taxon>
        <taxon>Coccidia</taxon>
        <taxon>Eucoccidiorida</taxon>
        <taxon>Eimeriorina</taxon>
        <taxon>Cryptosporidiidae</taxon>
        <taxon>Cryptosporidium</taxon>
    </lineage>
</organism>
<feature type="compositionally biased region" description="Acidic residues" evidence="2">
    <location>
        <begin position="672"/>
        <end position="694"/>
    </location>
</feature>
<feature type="region of interest" description="Disordered" evidence="2">
    <location>
        <begin position="671"/>
        <end position="702"/>
    </location>
</feature>
<evidence type="ECO:0000256" key="1">
    <source>
        <dbReference type="SAM" id="Coils"/>
    </source>
</evidence>
<dbReference type="Proteomes" id="UP001071777">
    <property type="component" value="Unassembled WGS sequence"/>
</dbReference>
<evidence type="ECO:0000256" key="3">
    <source>
        <dbReference type="SAM" id="Phobius"/>
    </source>
</evidence>
<feature type="non-terminal residue" evidence="4">
    <location>
        <position position="1"/>
    </location>
</feature>
<evidence type="ECO:0000313" key="5">
    <source>
        <dbReference type="Proteomes" id="UP001071777"/>
    </source>
</evidence>
<evidence type="ECO:0000313" key="4">
    <source>
        <dbReference type="EMBL" id="KAJ1604853.1"/>
    </source>
</evidence>
<protein>
    <submittedName>
        <fullName evidence="4">Transmembrane domain-containing protein</fullName>
    </submittedName>
</protein>
<dbReference type="EMBL" id="JAPCXB010000210">
    <property type="protein sequence ID" value="KAJ1604853.1"/>
    <property type="molecule type" value="Genomic_DNA"/>
</dbReference>
<feature type="transmembrane region" description="Helical" evidence="3">
    <location>
        <begin position="807"/>
        <end position="833"/>
    </location>
</feature>
<feature type="compositionally biased region" description="Basic and acidic residues" evidence="2">
    <location>
        <begin position="310"/>
        <end position="322"/>
    </location>
</feature>
<feature type="transmembrane region" description="Helical" evidence="3">
    <location>
        <begin position="911"/>
        <end position="933"/>
    </location>
</feature>
<comment type="caution">
    <text evidence="4">The sequence shown here is derived from an EMBL/GenBank/DDBJ whole genome shotgun (WGS) entry which is preliminary data.</text>
</comment>
<keyword evidence="3" id="KW-1133">Transmembrane helix</keyword>
<name>A0ABQ8P267_9CRYT</name>
<proteinExistence type="predicted"/>
<feature type="region of interest" description="Disordered" evidence="2">
    <location>
        <begin position="294"/>
        <end position="325"/>
    </location>
</feature>
<feature type="region of interest" description="Disordered" evidence="2">
    <location>
        <begin position="509"/>
        <end position="532"/>
    </location>
</feature>
<feature type="transmembrane region" description="Helical" evidence="3">
    <location>
        <begin position="945"/>
        <end position="962"/>
    </location>
</feature>
<gene>
    <name evidence="4" type="ORF">OJ252_3623</name>
</gene>
<accession>A0ABQ8P267</accession>
<keyword evidence="3" id="KW-0472">Membrane</keyword>
<keyword evidence="1" id="KW-0175">Coiled coil</keyword>
<evidence type="ECO:0000256" key="2">
    <source>
        <dbReference type="SAM" id="MobiDB-lite"/>
    </source>
</evidence>
<feature type="region of interest" description="Disordered" evidence="2">
    <location>
        <begin position="149"/>
        <end position="171"/>
    </location>
</feature>
<feature type="compositionally biased region" description="Basic and acidic residues" evidence="2">
    <location>
        <begin position="387"/>
        <end position="397"/>
    </location>
</feature>